<comment type="cofactor">
    <cofactor evidence="1 9">
        <name>Zn(2+)</name>
        <dbReference type="ChEBI" id="CHEBI:29105"/>
    </cofactor>
</comment>
<comment type="similarity">
    <text evidence="2 9">Belongs to the zinc-containing alcohol dehydrogenase family.</text>
</comment>
<dbReference type="PANTHER" id="PTHR42940">
    <property type="entry name" value="ALCOHOL DEHYDROGENASE 1-RELATED"/>
    <property type="match status" value="1"/>
</dbReference>
<evidence type="ECO:0000256" key="4">
    <source>
        <dbReference type="ARBA" id="ARBA00022723"/>
    </source>
</evidence>
<dbReference type="SUPFAM" id="SSF51735">
    <property type="entry name" value="NAD(P)-binding Rossmann-fold domains"/>
    <property type="match status" value="1"/>
</dbReference>
<dbReference type="InterPro" id="IPR013149">
    <property type="entry name" value="ADH-like_C"/>
</dbReference>
<dbReference type="GO" id="GO:0005737">
    <property type="term" value="C:cytoplasm"/>
    <property type="evidence" value="ECO:0007669"/>
    <property type="project" value="TreeGrafter"/>
</dbReference>
<dbReference type="Gene3D" id="3.90.180.10">
    <property type="entry name" value="Medium-chain alcohol dehydrogenases, catalytic domain"/>
    <property type="match status" value="1"/>
</dbReference>
<comment type="catalytic activity">
    <reaction evidence="7">
        <text>a secondary alcohol + NAD(+) = a ketone + NADH + H(+)</text>
        <dbReference type="Rhea" id="RHEA:10740"/>
        <dbReference type="ChEBI" id="CHEBI:15378"/>
        <dbReference type="ChEBI" id="CHEBI:17087"/>
        <dbReference type="ChEBI" id="CHEBI:35681"/>
        <dbReference type="ChEBI" id="CHEBI:57540"/>
        <dbReference type="ChEBI" id="CHEBI:57945"/>
        <dbReference type="EC" id="1.1.1.1"/>
    </reaction>
</comment>
<dbReference type="InterPro" id="IPR020843">
    <property type="entry name" value="ER"/>
</dbReference>
<dbReference type="InterPro" id="IPR013154">
    <property type="entry name" value="ADH-like_N"/>
</dbReference>
<accession>A0A542ZI37</accession>
<keyword evidence="12" id="KW-1185">Reference proteome</keyword>
<proteinExistence type="inferred from homology"/>
<dbReference type="Pfam" id="PF00107">
    <property type="entry name" value="ADH_zinc_N"/>
    <property type="match status" value="1"/>
</dbReference>
<gene>
    <name evidence="11" type="ORF">FB474_1377</name>
</gene>
<dbReference type="EMBL" id="VFOQ01000001">
    <property type="protein sequence ID" value="TQL60002.1"/>
    <property type="molecule type" value="Genomic_DNA"/>
</dbReference>
<dbReference type="InterPro" id="IPR002328">
    <property type="entry name" value="ADH_Zn_CS"/>
</dbReference>
<dbReference type="SMART" id="SM00829">
    <property type="entry name" value="PKS_ER"/>
    <property type="match status" value="1"/>
</dbReference>
<evidence type="ECO:0000256" key="9">
    <source>
        <dbReference type="RuleBase" id="RU361277"/>
    </source>
</evidence>
<dbReference type="AlphaFoldDB" id="A0A542ZI37"/>
<evidence type="ECO:0000256" key="5">
    <source>
        <dbReference type="ARBA" id="ARBA00022833"/>
    </source>
</evidence>
<dbReference type="SUPFAM" id="SSF50129">
    <property type="entry name" value="GroES-like"/>
    <property type="match status" value="1"/>
</dbReference>
<evidence type="ECO:0000256" key="8">
    <source>
        <dbReference type="ARBA" id="ARBA00049243"/>
    </source>
</evidence>
<reference evidence="11 12" key="1">
    <citation type="submission" date="2019-06" db="EMBL/GenBank/DDBJ databases">
        <title>Sequencing the genomes of 1000 actinobacteria strains.</title>
        <authorList>
            <person name="Klenk H.-P."/>
        </authorList>
    </citation>
    <scope>NUCLEOTIDE SEQUENCE [LARGE SCALE GENOMIC DNA]</scope>
    <source>
        <strain evidence="11 12">DSM 18082</strain>
    </source>
</reference>
<dbReference type="OrthoDB" id="3567264at2"/>
<evidence type="ECO:0000256" key="6">
    <source>
        <dbReference type="ARBA" id="ARBA00023002"/>
    </source>
</evidence>
<evidence type="ECO:0000313" key="12">
    <source>
        <dbReference type="Proteomes" id="UP000319514"/>
    </source>
</evidence>
<keyword evidence="4 9" id="KW-0479">Metal-binding</keyword>
<evidence type="ECO:0000256" key="7">
    <source>
        <dbReference type="ARBA" id="ARBA00049164"/>
    </source>
</evidence>
<dbReference type="Proteomes" id="UP000319514">
    <property type="component" value="Unassembled WGS sequence"/>
</dbReference>
<dbReference type="Pfam" id="PF08240">
    <property type="entry name" value="ADH_N"/>
    <property type="match status" value="1"/>
</dbReference>
<organism evidence="11 12">
    <name type="scientific">Oryzihumus leptocrescens</name>
    <dbReference type="NCBI Taxonomy" id="297536"/>
    <lineage>
        <taxon>Bacteria</taxon>
        <taxon>Bacillati</taxon>
        <taxon>Actinomycetota</taxon>
        <taxon>Actinomycetes</taxon>
        <taxon>Micrococcales</taxon>
        <taxon>Intrasporangiaceae</taxon>
        <taxon>Oryzihumus</taxon>
    </lineage>
</organism>
<dbReference type="RefSeq" id="WP_141787951.1">
    <property type="nucleotide sequence ID" value="NZ_BAAAKX010000005.1"/>
</dbReference>
<comment type="caution">
    <text evidence="11">The sequence shown here is derived from an EMBL/GenBank/DDBJ whole genome shotgun (WGS) entry which is preliminary data.</text>
</comment>
<evidence type="ECO:0000259" key="10">
    <source>
        <dbReference type="SMART" id="SM00829"/>
    </source>
</evidence>
<keyword evidence="6" id="KW-0560">Oxidoreductase</keyword>
<dbReference type="EC" id="1.1.1.1" evidence="3"/>
<dbReference type="PROSITE" id="PS00059">
    <property type="entry name" value="ADH_ZINC"/>
    <property type="match status" value="1"/>
</dbReference>
<keyword evidence="5 9" id="KW-0862">Zinc</keyword>
<feature type="domain" description="Enoyl reductase (ER)" evidence="10">
    <location>
        <begin position="4"/>
        <end position="329"/>
    </location>
</feature>
<dbReference type="Gene3D" id="3.40.50.720">
    <property type="entry name" value="NAD(P)-binding Rossmann-like Domain"/>
    <property type="match status" value="1"/>
</dbReference>
<dbReference type="InterPro" id="IPR036291">
    <property type="entry name" value="NAD(P)-bd_dom_sf"/>
</dbReference>
<name>A0A542ZI37_9MICO</name>
<evidence type="ECO:0000256" key="3">
    <source>
        <dbReference type="ARBA" id="ARBA00013190"/>
    </source>
</evidence>
<dbReference type="InterPro" id="IPR011032">
    <property type="entry name" value="GroES-like_sf"/>
</dbReference>
<evidence type="ECO:0000256" key="2">
    <source>
        <dbReference type="ARBA" id="ARBA00008072"/>
    </source>
</evidence>
<evidence type="ECO:0000256" key="1">
    <source>
        <dbReference type="ARBA" id="ARBA00001947"/>
    </source>
</evidence>
<sequence>MRAALLPDYKADLVVDDVPVSDPGPGEVLVRVAGAGLCHSDLHLVAGEVPVLPTFPWILGHEVSGYVEALGPGAHGFEHGEPVAVYGGWGCGMCRLCLGGEEQLCATTSWVGIGQPGGFAEFLVVPSPRHLVPLGDLDPVSSAPLTDAALTPYRAVRRCLPRLVPGTTAVVIGAGGLGQYAVQLLRELSAARVVAVEPSAVRRATALELGAHLALDPADEDLAGVSAAAVIDLVGSEQTLALAGHLASRRAEVVIVGLAGGTLPVSPLTLPAEVRVSGSMWGTRTELAEVIELARAGRLTTRVHERDLAAVNTAMHDLARGDVDGRIVLVP</sequence>
<comment type="catalytic activity">
    <reaction evidence="8">
        <text>a primary alcohol + NAD(+) = an aldehyde + NADH + H(+)</text>
        <dbReference type="Rhea" id="RHEA:10736"/>
        <dbReference type="ChEBI" id="CHEBI:15378"/>
        <dbReference type="ChEBI" id="CHEBI:15734"/>
        <dbReference type="ChEBI" id="CHEBI:17478"/>
        <dbReference type="ChEBI" id="CHEBI:57540"/>
        <dbReference type="ChEBI" id="CHEBI:57945"/>
        <dbReference type="EC" id="1.1.1.1"/>
    </reaction>
</comment>
<dbReference type="PANTHER" id="PTHR42940:SF8">
    <property type="entry name" value="VACUOLAR PROTEIN SORTING-ASSOCIATED PROTEIN 11"/>
    <property type="match status" value="1"/>
</dbReference>
<dbReference type="GO" id="GO:0004022">
    <property type="term" value="F:alcohol dehydrogenase (NAD+) activity"/>
    <property type="evidence" value="ECO:0007669"/>
    <property type="project" value="UniProtKB-EC"/>
</dbReference>
<dbReference type="CDD" id="cd05284">
    <property type="entry name" value="arabinose_DH_like"/>
    <property type="match status" value="1"/>
</dbReference>
<protein>
    <recommendedName>
        <fullName evidence="3">alcohol dehydrogenase</fullName>
        <ecNumber evidence="3">1.1.1.1</ecNumber>
    </recommendedName>
</protein>
<dbReference type="GO" id="GO:0008270">
    <property type="term" value="F:zinc ion binding"/>
    <property type="evidence" value="ECO:0007669"/>
    <property type="project" value="InterPro"/>
</dbReference>
<evidence type="ECO:0000313" key="11">
    <source>
        <dbReference type="EMBL" id="TQL60002.1"/>
    </source>
</evidence>